<dbReference type="KEGG" id="aak:AA2016_1123"/>
<dbReference type="InterPro" id="IPR045621">
    <property type="entry name" value="BPD_transp_1_N"/>
</dbReference>
<gene>
    <name evidence="9" type="ORF">AA2016_1123</name>
    <name evidence="10" type="ORF">FHS67_005669</name>
</gene>
<comment type="similarity">
    <text evidence="7">Belongs to the binding-protein-dependent transport system permease family.</text>
</comment>
<reference evidence="10 12" key="2">
    <citation type="submission" date="2020-08" db="EMBL/GenBank/DDBJ databases">
        <title>Genomic Encyclopedia of Type Strains, Phase IV (KMG-IV): sequencing the most valuable type-strain genomes for metagenomic binning, comparative biology and taxonomic classification.</title>
        <authorList>
            <person name="Goeker M."/>
        </authorList>
    </citation>
    <scope>NUCLEOTIDE SEQUENCE [LARGE SCALE GENOMIC DNA]</scope>
    <source>
        <strain evidence="10 12">DSM 10368</strain>
    </source>
</reference>
<dbReference type="Pfam" id="PF19300">
    <property type="entry name" value="BPD_transp_1_N"/>
    <property type="match status" value="1"/>
</dbReference>
<evidence type="ECO:0000313" key="12">
    <source>
        <dbReference type="Proteomes" id="UP000577697"/>
    </source>
</evidence>
<keyword evidence="6 7" id="KW-0472">Membrane</keyword>
<dbReference type="PANTHER" id="PTHR43163:SF6">
    <property type="entry name" value="DIPEPTIDE TRANSPORT SYSTEM PERMEASE PROTEIN DPPB-RELATED"/>
    <property type="match status" value="1"/>
</dbReference>
<dbReference type="GO" id="GO:0005886">
    <property type="term" value="C:plasma membrane"/>
    <property type="evidence" value="ECO:0007669"/>
    <property type="project" value="UniProtKB-SubCell"/>
</dbReference>
<accession>A0AAC8YL73</accession>
<evidence type="ECO:0000256" key="3">
    <source>
        <dbReference type="ARBA" id="ARBA00022475"/>
    </source>
</evidence>
<dbReference type="PROSITE" id="PS50928">
    <property type="entry name" value="ABC_TM1"/>
    <property type="match status" value="1"/>
</dbReference>
<evidence type="ECO:0000256" key="2">
    <source>
        <dbReference type="ARBA" id="ARBA00022448"/>
    </source>
</evidence>
<dbReference type="Proteomes" id="UP000577697">
    <property type="component" value="Unassembled WGS sequence"/>
</dbReference>
<feature type="transmembrane region" description="Helical" evidence="7">
    <location>
        <begin position="281"/>
        <end position="307"/>
    </location>
</feature>
<feature type="transmembrane region" description="Helical" evidence="7">
    <location>
        <begin position="9"/>
        <end position="27"/>
    </location>
</feature>
<dbReference type="Pfam" id="PF00528">
    <property type="entry name" value="BPD_transp_1"/>
    <property type="match status" value="1"/>
</dbReference>
<feature type="transmembrane region" description="Helical" evidence="7">
    <location>
        <begin position="99"/>
        <end position="120"/>
    </location>
</feature>
<feature type="domain" description="ABC transmembrane type-1" evidence="8">
    <location>
        <begin position="95"/>
        <end position="304"/>
    </location>
</feature>
<dbReference type="Proteomes" id="UP000075755">
    <property type="component" value="Chromosome"/>
</dbReference>
<feature type="transmembrane region" description="Helical" evidence="7">
    <location>
        <begin position="132"/>
        <end position="157"/>
    </location>
</feature>
<feature type="transmembrane region" description="Helical" evidence="7">
    <location>
        <begin position="177"/>
        <end position="197"/>
    </location>
</feature>
<evidence type="ECO:0000313" key="9">
    <source>
        <dbReference type="EMBL" id="AMS40061.1"/>
    </source>
</evidence>
<dbReference type="Gene3D" id="1.10.3720.10">
    <property type="entry name" value="MetI-like"/>
    <property type="match status" value="1"/>
</dbReference>
<name>A0AAC8YL73_AMIAI</name>
<reference evidence="9 11" key="1">
    <citation type="submission" date="2016-03" db="EMBL/GenBank/DDBJ databases">
        <title>Complete genome of Aminobacter aminovorans KCTC 2477.</title>
        <authorList>
            <person name="Kim K.M."/>
        </authorList>
    </citation>
    <scope>NUCLEOTIDE SEQUENCE [LARGE SCALE GENOMIC DNA]</scope>
    <source>
        <strain evidence="9 11">KCTC 2477</strain>
    </source>
</reference>
<dbReference type="RefSeq" id="WP_067956302.1">
    <property type="nucleotide sequence ID" value="NZ_CP015005.1"/>
</dbReference>
<dbReference type="EMBL" id="JACICB010000028">
    <property type="protein sequence ID" value="MBB3709318.1"/>
    <property type="molecule type" value="Genomic_DNA"/>
</dbReference>
<comment type="subcellular location">
    <subcellularLocation>
        <location evidence="1 7">Cell membrane</location>
        <topology evidence="1 7">Multi-pass membrane protein</topology>
    </subcellularLocation>
</comment>
<dbReference type="EMBL" id="CP015005">
    <property type="protein sequence ID" value="AMS40061.1"/>
    <property type="molecule type" value="Genomic_DNA"/>
</dbReference>
<evidence type="ECO:0000313" key="11">
    <source>
        <dbReference type="Proteomes" id="UP000075755"/>
    </source>
</evidence>
<feature type="transmembrane region" description="Helical" evidence="7">
    <location>
        <begin position="239"/>
        <end position="261"/>
    </location>
</feature>
<evidence type="ECO:0000256" key="1">
    <source>
        <dbReference type="ARBA" id="ARBA00004651"/>
    </source>
</evidence>
<evidence type="ECO:0000256" key="7">
    <source>
        <dbReference type="RuleBase" id="RU363032"/>
    </source>
</evidence>
<keyword evidence="12" id="KW-1185">Reference proteome</keyword>
<keyword evidence="2 7" id="KW-0813">Transport</keyword>
<evidence type="ECO:0000313" key="10">
    <source>
        <dbReference type="EMBL" id="MBB3709318.1"/>
    </source>
</evidence>
<keyword evidence="4 7" id="KW-0812">Transmembrane</keyword>
<dbReference type="SUPFAM" id="SSF161098">
    <property type="entry name" value="MetI-like"/>
    <property type="match status" value="1"/>
</dbReference>
<evidence type="ECO:0000256" key="6">
    <source>
        <dbReference type="ARBA" id="ARBA00023136"/>
    </source>
</evidence>
<dbReference type="AlphaFoldDB" id="A0AAC8YL73"/>
<keyword evidence="5 7" id="KW-1133">Transmembrane helix</keyword>
<evidence type="ECO:0000259" key="8">
    <source>
        <dbReference type="PROSITE" id="PS50928"/>
    </source>
</evidence>
<sequence length="313" mass="33476">MLAFIAKRSLAVIPVMAVVSIVVFLLLRLSPGDPALVIAGENADAASVERIRMALGLDQPLVSQFLIWIRNMLGGDLGTSIFSKLPVTELIAQRIEPTASLALATMLFAILVAVPLGTVAGATAGSWLDRTLMAVSVIGFSVPAFVLGYCMIYVFSLRLGWAPVQGFTSISEGILPFLRSIALPTVTLGLAYLVLIARITRASVLEMMGEDFIRTARAKGVSERLVITRHALRNAAIPILTVIGIGVALLISGVVVIETVFNIPGIGRLVVDAILKRDYPVIQGVILIFSAVYVLVNLAIDIGYALLDPRVRY</sequence>
<keyword evidence="3" id="KW-1003">Cell membrane</keyword>
<dbReference type="PANTHER" id="PTHR43163">
    <property type="entry name" value="DIPEPTIDE TRANSPORT SYSTEM PERMEASE PROTEIN DPPB-RELATED"/>
    <property type="match status" value="1"/>
</dbReference>
<dbReference type="InterPro" id="IPR000515">
    <property type="entry name" value="MetI-like"/>
</dbReference>
<proteinExistence type="inferred from homology"/>
<dbReference type="CDD" id="cd06261">
    <property type="entry name" value="TM_PBP2"/>
    <property type="match status" value="1"/>
</dbReference>
<evidence type="ECO:0000256" key="4">
    <source>
        <dbReference type="ARBA" id="ARBA00022692"/>
    </source>
</evidence>
<dbReference type="InterPro" id="IPR035906">
    <property type="entry name" value="MetI-like_sf"/>
</dbReference>
<protein>
    <submittedName>
        <fullName evidence="9">ABC-type dipeptide/oligopeptide/nickel transport system, permease component</fullName>
    </submittedName>
    <submittedName>
        <fullName evidence="10">Peptide/nickel transport system permease protein</fullName>
    </submittedName>
</protein>
<organism evidence="9 11">
    <name type="scientific">Aminobacter aminovorans</name>
    <name type="common">Chelatobacter heintzii</name>
    <dbReference type="NCBI Taxonomy" id="83263"/>
    <lineage>
        <taxon>Bacteria</taxon>
        <taxon>Pseudomonadati</taxon>
        <taxon>Pseudomonadota</taxon>
        <taxon>Alphaproteobacteria</taxon>
        <taxon>Hyphomicrobiales</taxon>
        <taxon>Phyllobacteriaceae</taxon>
        <taxon>Aminobacter</taxon>
    </lineage>
</organism>
<evidence type="ECO:0000256" key="5">
    <source>
        <dbReference type="ARBA" id="ARBA00022989"/>
    </source>
</evidence>
<dbReference type="GO" id="GO:0055085">
    <property type="term" value="P:transmembrane transport"/>
    <property type="evidence" value="ECO:0007669"/>
    <property type="project" value="InterPro"/>
</dbReference>